<evidence type="ECO:0000256" key="6">
    <source>
        <dbReference type="SAM" id="MobiDB-lite"/>
    </source>
</evidence>
<dbReference type="GO" id="GO:0046983">
    <property type="term" value="F:protein dimerization activity"/>
    <property type="evidence" value="ECO:0007669"/>
    <property type="project" value="InterPro"/>
</dbReference>
<evidence type="ECO:0000259" key="7">
    <source>
        <dbReference type="PROSITE" id="PS50888"/>
    </source>
</evidence>
<evidence type="ECO:0000313" key="8">
    <source>
        <dbReference type="EMBL" id="KAH6827063.1"/>
    </source>
</evidence>
<proteinExistence type="predicted"/>
<evidence type="ECO:0000256" key="3">
    <source>
        <dbReference type="ARBA" id="ARBA00023125"/>
    </source>
</evidence>
<dbReference type="FunFam" id="4.10.280.10:FF:000021">
    <property type="entry name" value="Transcription factor bHLH130 family"/>
    <property type="match status" value="1"/>
</dbReference>
<dbReference type="PANTHER" id="PTHR16223">
    <property type="entry name" value="TRANSCRIPTION FACTOR BHLH83-RELATED"/>
    <property type="match status" value="1"/>
</dbReference>
<dbReference type="SMART" id="SM00353">
    <property type="entry name" value="HLH"/>
    <property type="match status" value="1"/>
</dbReference>
<dbReference type="GO" id="GO:0005634">
    <property type="term" value="C:nucleus"/>
    <property type="evidence" value="ECO:0007669"/>
    <property type="project" value="UniProtKB-SubCell"/>
</dbReference>
<dbReference type="Pfam" id="PF00010">
    <property type="entry name" value="HLH"/>
    <property type="match status" value="1"/>
</dbReference>
<dbReference type="Proteomes" id="UP001190926">
    <property type="component" value="Unassembled WGS sequence"/>
</dbReference>
<sequence>MSRNSSFLLSNPSNHNSLKHVSGEAQFSKNRDSMGSDLFLNQTQLQQQQQQNNNNNNNNQQGLSRYRSAPSSFLAALLDSTTDNSSSGDESEALFSALMDGHGHGHGHGPPDLNQKRSSGGNQMHYHLKQEVGVESEPRPGSLMGYESAVSGGGGAIVGSYSVGLDNQVDLRMNNGNASNLVRQSSSPAGFFNGYGIMGEVGNYKVHNSHSKGSSSAAGGMSNHMNFSSGPSSSSRFMPSIPEIVNESMGTRSLETGELGRANSANAREFEAVFPQDSWNDTTSFNSLKRSRGDDVKMFSEFNGLENGETRKNPHGLVHHLSLPKTSSEMAEVEKFLQFQPDTVPCQIRAKRGCATHPRSIAERVRRTRISEKMKKLQDLFPNMDKQTSTADMLDLAVQYIKDLQTQVETLTETKAKCVCSNKPQQTSPNS</sequence>
<accession>A0AAD4P4Y8</accession>
<name>A0AAD4P4Y8_PERFH</name>
<gene>
    <name evidence="8" type="ORF">C2S53_018654</name>
</gene>
<comment type="subcellular location">
    <subcellularLocation>
        <location evidence="1">Nucleus</location>
    </subcellularLocation>
</comment>
<feature type="compositionally biased region" description="Polar residues" evidence="6">
    <location>
        <begin position="1"/>
        <end position="16"/>
    </location>
</feature>
<keyword evidence="2" id="KW-0805">Transcription regulation</keyword>
<dbReference type="Gene3D" id="4.10.280.10">
    <property type="entry name" value="Helix-loop-helix DNA-binding domain"/>
    <property type="match status" value="1"/>
</dbReference>
<dbReference type="SUPFAM" id="SSF47459">
    <property type="entry name" value="HLH, helix-loop-helix DNA-binding domain"/>
    <property type="match status" value="1"/>
</dbReference>
<feature type="region of interest" description="Disordered" evidence="6">
    <location>
        <begin position="99"/>
        <end position="121"/>
    </location>
</feature>
<dbReference type="InterPro" id="IPR011598">
    <property type="entry name" value="bHLH_dom"/>
</dbReference>
<dbReference type="AlphaFoldDB" id="A0AAD4P4Y8"/>
<keyword evidence="3" id="KW-0238">DNA-binding</keyword>
<organism evidence="8 9">
    <name type="scientific">Perilla frutescens var. hirtella</name>
    <name type="common">Perilla citriodora</name>
    <name type="synonym">Perilla setoyensis</name>
    <dbReference type="NCBI Taxonomy" id="608512"/>
    <lineage>
        <taxon>Eukaryota</taxon>
        <taxon>Viridiplantae</taxon>
        <taxon>Streptophyta</taxon>
        <taxon>Embryophyta</taxon>
        <taxon>Tracheophyta</taxon>
        <taxon>Spermatophyta</taxon>
        <taxon>Magnoliopsida</taxon>
        <taxon>eudicotyledons</taxon>
        <taxon>Gunneridae</taxon>
        <taxon>Pentapetalae</taxon>
        <taxon>asterids</taxon>
        <taxon>lamiids</taxon>
        <taxon>Lamiales</taxon>
        <taxon>Lamiaceae</taxon>
        <taxon>Nepetoideae</taxon>
        <taxon>Elsholtzieae</taxon>
        <taxon>Perilla</taxon>
    </lineage>
</organism>
<reference evidence="8 9" key="1">
    <citation type="journal article" date="2021" name="Nat. Commun.">
        <title>Incipient diploidization of the medicinal plant Perilla within 10,000 years.</title>
        <authorList>
            <person name="Zhang Y."/>
            <person name="Shen Q."/>
            <person name="Leng L."/>
            <person name="Zhang D."/>
            <person name="Chen S."/>
            <person name="Shi Y."/>
            <person name="Ning Z."/>
            <person name="Chen S."/>
        </authorList>
    </citation>
    <scope>NUCLEOTIDE SEQUENCE [LARGE SCALE GENOMIC DNA]</scope>
    <source>
        <strain evidence="9">cv. PC099</strain>
    </source>
</reference>
<evidence type="ECO:0000256" key="5">
    <source>
        <dbReference type="ARBA" id="ARBA00023242"/>
    </source>
</evidence>
<protein>
    <recommendedName>
        <fullName evidence="7">BHLH domain-containing protein</fullName>
    </recommendedName>
</protein>
<feature type="domain" description="BHLH" evidence="7">
    <location>
        <begin position="354"/>
        <end position="404"/>
    </location>
</feature>
<comment type="caution">
    <text evidence="8">The sequence shown here is derived from an EMBL/GenBank/DDBJ whole genome shotgun (WGS) entry which is preliminary data.</text>
</comment>
<dbReference type="GO" id="GO:0000981">
    <property type="term" value="F:DNA-binding transcription factor activity, RNA polymerase II-specific"/>
    <property type="evidence" value="ECO:0007669"/>
    <property type="project" value="TreeGrafter"/>
</dbReference>
<keyword evidence="4" id="KW-0804">Transcription</keyword>
<dbReference type="PROSITE" id="PS50888">
    <property type="entry name" value="BHLH"/>
    <property type="match status" value="1"/>
</dbReference>
<evidence type="ECO:0000256" key="2">
    <source>
        <dbReference type="ARBA" id="ARBA00023015"/>
    </source>
</evidence>
<keyword evidence="5" id="KW-0539">Nucleus</keyword>
<evidence type="ECO:0000256" key="1">
    <source>
        <dbReference type="ARBA" id="ARBA00004123"/>
    </source>
</evidence>
<evidence type="ECO:0000256" key="4">
    <source>
        <dbReference type="ARBA" id="ARBA00023163"/>
    </source>
</evidence>
<keyword evidence="9" id="KW-1185">Reference proteome</keyword>
<dbReference type="EMBL" id="SDAM02000154">
    <property type="protein sequence ID" value="KAH6827063.1"/>
    <property type="molecule type" value="Genomic_DNA"/>
</dbReference>
<feature type="region of interest" description="Disordered" evidence="6">
    <location>
        <begin position="1"/>
        <end position="65"/>
    </location>
</feature>
<dbReference type="InterPro" id="IPR036638">
    <property type="entry name" value="HLH_DNA-bd_sf"/>
</dbReference>
<dbReference type="InterPro" id="IPR045843">
    <property type="entry name" value="IND-like"/>
</dbReference>
<dbReference type="GO" id="GO:0000978">
    <property type="term" value="F:RNA polymerase II cis-regulatory region sequence-specific DNA binding"/>
    <property type="evidence" value="ECO:0007669"/>
    <property type="project" value="TreeGrafter"/>
</dbReference>
<dbReference type="PANTHER" id="PTHR16223:SF345">
    <property type="entry name" value="TRANSCRIPTION FACTOR BHLH130-LIKE"/>
    <property type="match status" value="1"/>
</dbReference>
<evidence type="ECO:0000313" key="9">
    <source>
        <dbReference type="Proteomes" id="UP001190926"/>
    </source>
</evidence>
<feature type="compositionally biased region" description="Low complexity" evidence="6">
    <location>
        <begin position="41"/>
        <end position="61"/>
    </location>
</feature>